<dbReference type="OrthoDB" id="5967017at2759"/>
<dbReference type="AlphaFoldDB" id="A0A4Y2GPW5"/>
<proteinExistence type="predicted"/>
<accession>A0A4Y2GPW5</accession>
<dbReference type="PANTHER" id="PTHR22954:SF3">
    <property type="entry name" value="PROTEIN CBG08539"/>
    <property type="match status" value="1"/>
</dbReference>
<keyword evidence="2" id="KW-1185">Reference proteome</keyword>
<name>A0A4Y2GPW5_ARAVE</name>
<gene>
    <name evidence="1" type="ORF">AVEN_3831_1</name>
</gene>
<evidence type="ECO:0000313" key="2">
    <source>
        <dbReference type="Proteomes" id="UP000499080"/>
    </source>
</evidence>
<dbReference type="Proteomes" id="UP000499080">
    <property type="component" value="Unassembled WGS sequence"/>
</dbReference>
<dbReference type="EMBL" id="BGPR01001476">
    <property type="protein sequence ID" value="GBM54845.1"/>
    <property type="molecule type" value="Genomic_DNA"/>
</dbReference>
<reference evidence="1 2" key="1">
    <citation type="journal article" date="2019" name="Sci. Rep.">
        <title>Orb-weaving spider Araneus ventricosus genome elucidates the spidroin gene catalogue.</title>
        <authorList>
            <person name="Kono N."/>
            <person name="Nakamura H."/>
            <person name="Ohtoshi R."/>
            <person name="Moran D.A.P."/>
            <person name="Shinohara A."/>
            <person name="Yoshida Y."/>
            <person name="Fujiwara M."/>
            <person name="Mori M."/>
            <person name="Tomita M."/>
            <person name="Arakawa K."/>
        </authorList>
    </citation>
    <scope>NUCLEOTIDE SEQUENCE [LARGE SCALE GENOMIC DNA]</scope>
</reference>
<dbReference type="PANTHER" id="PTHR22954">
    <property type="entry name" value="RETROVIRAL PROTEASE-RELATED"/>
    <property type="match status" value="1"/>
</dbReference>
<organism evidence="1 2">
    <name type="scientific">Araneus ventricosus</name>
    <name type="common">Orbweaver spider</name>
    <name type="synonym">Epeira ventricosa</name>
    <dbReference type="NCBI Taxonomy" id="182803"/>
    <lineage>
        <taxon>Eukaryota</taxon>
        <taxon>Metazoa</taxon>
        <taxon>Ecdysozoa</taxon>
        <taxon>Arthropoda</taxon>
        <taxon>Chelicerata</taxon>
        <taxon>Arachnida</taxon>
        <taxon>Araneae</taxon>
        <taxon>Araneomorphae</taxon>
        <taxon>Entelegynae</taxon>
        <taxon>Araneoidea</taxon>
        <taxon>Araneidae</taxon>
        <taxon>Araneus</taxon>
    </lineage>
</organism>
<dbReference type="Pfam" id="PF03564">
    <property type="entry name" value="DUF1759"/>
    <property type="match status" value="1"/>
</dbReference>
<sequence length="207" mass="24223">MFKPFGSDAGTNIFIRYNQIITRSVIDLTKVDKSICIALIDEKPGDYDNECEKIGEHREKLDIAHIRVKAYLEKLSCRCEAPESVNLEKAKLKLPKVEFVKFGREIKDWLSFWNQFSRIHEDVKICDEDKFQYLIQSTIIGSRARDIVDSYPPTAQNYAKAVDNLKTTFGREEFFFEYYVTELFSLVVKNTTNLYSKLNIMELYDKL</sequence>
<dbReference type="InterPro" id="IPR005312">
    <property type="entry name" value="DUF1759"/>
</dbReference>
<comment type="caution">
    <text evidence="1">The sequence shown here is derived from an EMBL/GenBank/DDBJ whole genome shotgun (WGS) entry which is preliminary data.</text>
</comment>
<evidence type="ECO:0000313" key="1">
    <source>
        <dbReference type="EMBL" id="GBM54845.1"/>
    </source>
</evidence>
<protein>
    <submittedName>
        <fullName evidence="1">Uncharacterized protein</fullName>
    </submittedName>
</protein>